<feature type="compositionally biased region" description="Acidic residues" evidence="1">
    <location>
        <begin position="352"/>
        <end position="361"/>
    </location>
</feature>
<comment type="caution">
    <text evidence="3">The sequence shown here is derived from an EMBL/GenBank/DDBJ whole genome shotgun (WGS) entry which is preliminary data.</text>
</comment>
<feature type="region of interest" description="Disordered" evidence="1">
    <location>
        <begin position="512"/>
        <end position="558"/>
    </location>
</feature>
<accession>A0ABQ7KGZ3</accession>
<evidence type="ECO:0000313" key="4">
    <source>
        <dbReference type="Proteomes" id="UP001194696"/>
    </source>
</evidence>
<organism evidence="3 4">
    <name type="scientific">Linnemannia gamsii</name>
    <dbReference type="NCBI Taxonomy" id="64522"/>
    <lineage>
        <taxon>Eukaryota</taxon>
        <taxon>Fungi</taxon>
        <taxon>Fungi incertae sedis</taxon>
        <taxon>Mucoromycota</taxon>
        <taxon>Mortierellomycotina</taxon>
        <taxon>Mortierellomycetes</taxon>
        <taxon>Mortierellales</taxon>
        <taxon>Mortierellaceae</taxon>
        <taxon>Linnemannia</taxon>
    </lineage>
</organism>
<sequence length="558" mass="61079">MSMLDPIITTQLTTPVREGVNEMQGFEPHPKEKEMKVNYETLQHVQGWATLLDGMRDADADADADVNADADASDGKDLRLSLWGWMKIWRALKRSGLAFFLVYRPLMTRLVFADATDRGTLQRYARQCLLTDLLLGFLGLLVVPIAPLLRLFFCSNLRMVDSARVRVLRHGEKCSKAFSESCLSSSAVDVAVDVKASGSGTLKQRRMMMGKRNLQEELKRLVIPSPLPAVPIIPRAVAVRNFVTSSTLSPVPELPEAEATEVTELAPIQIPEQLQQQQPATATGWLYQANSDDEAAVEEYFATVAGSVPLPPLGVQPRRNRSTEAGMYRPHEMTSSAVGYFFTPPEASIENPSDDDEEDDSYQSGSRLPKKSPMGSTPPPPPIILPPLWPIPKCKQHHIPPEYYYPKQRQLSDDYWRLSCPLLTDLEAISGSSTASNWTTIRFGSREGGGGEGIGYNGSISSANSGVGKNRDLKAMALARGCMSMPSALPVMNWRNRDVEYGGLLVASAVYGGGIETEKDSEDEEDEEDEEGLATQEEVLSSGEDSGFGRGGSSESDG</sequence>
<dbReference type="EMBL" id="JAAAIM010000018">
    <property type="protein sequence ID" value="KAG0297984.1"/>
    <property type="molecule type" value="Genomic_DNA"/>
</dbReference>
<protein>
    <submittedName>
        <fullName evidence="3">Uncharacterized protein</fullName>
    </submittedName>
</protein>
<feature type="transmembrane region" description="Helical" evidence="2">
    <location>
        <begin position="133"/>
        <end position="153"/>
    </location>
</feature>
<feature type="compositionally biased region" description="Acidic residues" evidence="1">
    <location>
        <begin position="519"/>
        <end position="532"/>
    </location>
</feature>
<feature type="compositionally biased region" description="Pro residues" evidence="1">
    <location>
        <begin position="376"/>
        <end position="387"/>
    </location>
</feature>
<keyword evidence="2" id="KW-0472">Membrane</keyword>
<evidence type="ECO:0000313" key="3">
    <source>
        <dbReference type="EMBL" id="KAG0297984.1"/>
    </source>
</evidence>
<proteinExistence type="predicted"/>
<keyword evidence="2" id="KW-1133">Transmembrane helix</keyword>
<evidence type="ECO:0000256" key="1">
    <source>
        <dbReference type="SAM" id="MobiDB-lite"/>
    </source>
</evidence>
<evidence type="ECO:0000256" key="2">
    <source>
        <dbReference type="SAM" id="Phobius"/>
    </source>
</evidence>
<gene>
    <name evidence="3" type="ORF">BGZ96_003631</name>
</gene>
<dbReference type="Proteomes" id="UP001194696">
    <property type="component" value="Unassembled WGS sequence"/>
</dbReference>
<reference evidence="3 4" key="1">
    <citation type="journal article" date="2020" name="Fungal Divers.">
        <title>Resolving the Mortierellaceae phylogeny through synthesis of multi-gene phylogenetics and phylogenomics.</title>
        <authorList>
            <person name="Vandepol N."/>
            <person name="Liber J."/>
            <person name="Desiro A."/>
            <person name="Na H."/>
            <person name="Kennedy M."/>
            <person name="Barry K."/>
            <person name="Grigoriev I.V."/>
            <person name="Miller A.N."/>
            <person name="O'Donnell K."/>
            <person name="Stajich J.E."/>
            <person name="Bonito G."/>
        </authorList>
    </citation>
    <scope>NUCLEOTIDE SEQUENCE [LARGE SCALE GENOMIC DNA]</scope>
    <source>
        <strain evidence="3 4">AD045</strain>
    </source>
</reference>
<name>A0ABQ7KGZ3_9FUNG</name>
<keyword evidence="2" id="KW-0812">Transmembrane</keyword>
<keyword evidence="4" id="KW-1185">Reference proteome</keyword>
<feature type="region of interest" description="Disordered" evidence="1">
    <location>
        <begin position="343"/>
        <end position="387"/>
    </location>
</feature>